<protein>
    <submittedName>
        <fullName evidence="1">Uncharacterized protein</fullName>
    </submittedName>
</protein>
<accession>A0A5K8A766</accession>
<reference evidence="1 2" key="1">
    <citation type="submission" date="2019-11" db="EMBL/GenBank/DDBJ databases">
        <title>Comparative genomics of hydrocarbon-degrading Desulfosarcina strains.</title>
        <authorList>
            <person name="Watanabe M."/>
            <person name="Kojima H."/>
            <person name="Fukui M."/>
        </authorList>
    </citation>
    <scope>NUCLEOTIDE SEQUENCE [LARGE SCALE GENOMIC DNA]</scope>
    <source>
        <strain evidence="2">oXyS1</strain>
    </source>
</reference>
<gene>
    <name evidence="1" type="ORF">DSCOOX_16530</name>
</gene>
<evidence type="ECO:0000313" key="1">
    <source>
        <dbReference type="EMBL" id="BBO88473.1"/>
    </source>
</evidence>
<dbReference type="Proteomes" id="UP000422108">
    <property type="component" value="Chromosome"/>
</dbReference>
<organism evidence="1 2">
    <name type="scientific">Desulfosarcina ovata subsp. ovata</name>
    <dbReference type="NCBI Taxonomy" id="2752305"/>
    <lineage>
        <taxon>Bacteria</taxon>
        <taxon>Pseudomonadati</taxon>
        <taxon>Thermodesulfobacteriota</taxon>
        <taxon>Desulfobacteria</taxon>
        <taxon>Desulfobacterales</taxon>
        <taxon>Desulfosarcinaceae</taxon>
        <taxon>Desulfosarcina</taxon>
    </lineage>
</organism>
<keyword evidence="2" id="KW-1185">Reference proteome</keyword>
<sequence>MVCLCSTLTKNIFANGRGAVNHHGGEGRFIPVQQTEEDGDATLYRMRFKLLSLGDVIVDIGWVLSN</sequence>
<proteinExistence type="predicted"/>
<evidence type="ECO:0000313" key="2">
    <source>
        <dbReference type="Proteomes" id="UP000422108"/>
    </source>
</evidence>
<dbReference type="AlphaFoldDB" id="A0A5K8A766"/>
<name>A0A5K8A766_9BACT</name>
<dbReference type="EMBL" id="AP021879">
    <property type="protein sequence ID" value="BBO88473.1"/>
    <property type="molecule type" value="Genomic_DNA"/>
</dbReference>